<dbReference type="PROSITE" id="PS51686">
    <property type="entry name" value="SAM_MT_RSMB_NOP"/>
    <property type="match status" value="1"/>
</dbReference>
<dbReference type="PANTHER" id="PTHR22808">
    <property type="entry name" value="NCL1 YEAST -RELATED NOL1/NOP2/FMU SUN DOMAIN-CONTAINING"/>
    <property type="match status" value="1"/>
</dbReference>
<protein>
    <recommendedName>
        <fullName evidence="7">SAM-dependent MTase RsmB/NOP-type domain-containing protein</fullName>
    </recommendedName>
</protein>
<dbReference type="InterPro" id="IPR023267">
    <property type="entry name" value="RCMT"/>
</dbReference>
<feature type="binding site" evidence="5">
    <location>
        <position position="290"/>
    </location>
    <ligand>
        <name>S-adenosyl-L-methionine</name>
        <dbReference type="ChEBI" id="CHEBI:59789"/>
    </ligand>
</feature>
<keyword evidence="4 5" id="KW-0694">RNA-binding</keyword>
<dbReference type="Proteomes" id="UP000198406">
    <property type="component" value="Unassembled WGS sequence"/>
</dbReference>
<keyword evidence="9" id="KW-1185">Reference proteome</keyword>
<dbReference type="GO" id="GO:0008173">
    <property type="term" value="F:RNA methyltransferase activity"/>
    <property type="evidence" value="ECO:0007669"/>
    <property type="project" value="InterPro"/>
</dbReference>
<evidence type="ECO:0000256" key="2">
    <source>
        <dbReference type="ARBA" id="ARBA00022679"/>
    </source>
</evidence>
<evidence type="ECO:0000256" key="3">
    <source>
        <dbReference type="ARBA" id="ARBA00022691"/>
    </source>
</evidence>
<evidence type="ECO:0000256" key="1">
    <source>
        <dbReference type="ARBA" id="ARBA00022603"/>
    </source>
</evidence>
<evidence type="ECO:0000256" key="4">
    <source>
        <dbReference type="ARBA" id="ARBA00022884"/>
    </source>
</evidence>
<dbReference type="InterPro" id="IPR049560">
    <property type="entry name" value="MeTrfase_RsmB-F_NOP2_cat"/>
</dbReference>
<gene>
    <name evidence="8" type="ORF">FisN_16Hh183</name>
</gene>
<comment type="similarity">
    <text evidence="5">Belongs to the class I-like SAM-binding methyltransferase superfamily. RsmB/NOP family.</text>
</comment>
<dbReference type="GO" id="GO:0001510">
    <property type="term" value="P:RNA methylation"/>
    <property type="evidence" value="ECO:0007669"/>
    <property type="project" value="InterPro"/>
</dbReference>
<keyword evidence="1 5" id="KW-0489">Methyltransferase</keyword>
<proteinExistence type="inferred from homology"/>
<evidence type="ECO:0000313" key="9">
    <source>
        <dbReference type="Proteomes" id="UP000198406"/>
    </source>
</evidence>
<keyword evidence="3 5" id="KW-0949">S-adenosyl-L-methionine</keyword>
<dbReference type="SUPFAM" id="SSF53335">
    <property type="entry name" value="S-adenosyl-L-methionine-dependent methyltransferases"/>
    <property type="match status" value="1"/>
</dbReference>
<dbReference type="PRINTS" id="PR02008">
    <property type="entry name" value="RCMTFAMILY"/>
</dbReference>
<dbReference type="InterPro" id="IPR001678">
    <property type="entry name" value="MeTrfase_RsmB-F_NOP2_dom"/>
</dbReference>
<feature type="binding site" evidence="5">
    <location>
        <position position="310"/>
    </location>
    <ligand>
        <name>S-adenosyl-L-methionine</name>
        <dbReference type="ChEBI" id="CHEBI:59789"/>
    </ligand>
</feature>
<evidence type="ECO:0000313" key="8">
    <source>
        <dbReference type="EMBL" id="GAX29378.1"/>
    </source>
</evidence>
<dbReference type="InterPro" id="IPR029063">
    <property type="entry name" value="SAM-dependent_MTases_sf"/>
</dbReference>
<dbReference type="EMBL" id="BDSP01000289">
    <property type="protein sequence ID" value="GAX29378.1"/>
    <property type="molecule type" value="Genomic_DNA"/>
</dbReference>
<feature type="compositionally biased region" description="Basic residues" evidence="6">
    <location>
        <begin position="70"/>
        <end position="79"/>
    </location>
</feature>
<feature type="binding site" evidence="5">
    <location>
        <position position="260"/>
    </location>
    <ligand>
        <name>S-adenosyl-L-methionine</name>
        <dbReference type="ChEBI" id="CHEBI:59789"/>
    </ligand>
</feature>
<accession>A0A1Z5KTR4</accession>
<dbReference type="InParanoid" id="A0A1Z5KTR4"/>
<dbReference type="PANTHER" id="PTHR22808:SF1">
    <property type="entry name" value="RNA CYTOSINE-C(5)-METHYLTRANSFERASE NSUN2-RELATED"/>
    <property type="match status" value="1"/>
</dbReference>
<organism evidence="8 9">
    <name type="scientific">Fistulifera solaris</name>
    <name type="common">Oleaginous diatom</name>
    <dbReference type="NCBI Taxonomy" id="1519565"/>
    <lineage>
        <taxon>Eukaryota</taxon>
        <taxon>Sar</taxon>
        <taxon>Stramenopiles</taxon>
        <taxon>Ochrophyta</taxon>
        <taxon>Bacillariophyta</taxon>
        <taxon>Bacillariophyceae</taxon>
        <taxon>Bacillariophycidae</taxon>
        <taxon>Naviculales</taxon>
        <taxon>Naviculaceae</taxon>
        <taxon>Fistulifera</taxon>
    </lineage>
</organism>
<dbReference type="CDD" id="cd02440">
    <property type="entry name" value="AdoMet_MTases"/>
    <property type="match status" value="1"/>
</dbReference>
<dbReference type="GO" id="GO:0003723">
    <property type="term" value="F:RNA binding"/>
    <property type="evidence" value="ECO:0007669"/>
    <property type="project" value="UniProtKB-UniRule"/>
</dbReference>
<feature type="region of interest" description="Disordered" evidence="6">
    <location>
        <begin position="65"/>
        <end position="86"/>
    </location>
</feature>
<evidence type="ECO:0000256" key="6">
    <source>
        <dbReference type="SAM" id="MobiDB-lite"/>
    </source>
</evidence>
<dbReference type="OrthoDB" id="6093671at2759"/>
<dbReference type="Pfam" id="PF01189">
    <property type="entry name" value="Methyltr_RsmB-F"/>
    <property type="match status" value="1"/>
</dbReference>
<sequence length="484" mass="53725">MPKRSNNPLASARKSDSKADLLWHRKSGAAFQLFVEYYARQPLGVCSDGTAKEIPVAEHVAKTNCGQSRAAKRRKKKKHSNNDTKGTDLLVVDDSVAIPETSESPENERLLQALSASQSADTIRNFIGSLSRPLPLTFRIRQNLPSIKKETLQRLIEEQFSNLVAPCSFDPLIYQAKSSNINKGSLLQSSPALKEFLVTNSQNGKLARQELASILPVLVLHRGGWLTSETKRVLDLCASPGSKTMQVLEIMTRGSVKANDINKQRLESLQESMTRSGMSFSSKIKFSNLDASHFPIPLQDDKLYDCIICDVPCSGDGTIRKDPHVITNWTPATSNALHRLQVDILARALKCLKAGGVMTYSTCSMNPIENEAVVTAALSQRKKGQPAFELVEWPVMEGFTGRPGVSSWKVADYIGDTDQEDDEKVQLRWHASYEDAIEAKMEKACSSMWPPLSTNELHLERCIRLWPQDHDSGGFFVAVIKRLS</sequence>
<reference evidence="8 9" key="1">
    <citation type="journal article" date="2015" name="Plant Cell">
        <title>Oil accumulation by the oleaginous diatom Fistulifera solaris as revealed by the genome and transcriptome.</title>
        <authorList>
            <person name="Tanaka T."/>
            <person name="Maeda Y."/>
            <person name="Veluchamy A."/>
            <person name="Tanaka M."/>
            <person name="Abida H."/>
            <person name="Marechal E."/>
            <person name="Bowler C."/>
            <person name="Muto M."/>
            <person name="Sunaga Y."/>
            <person name="Tanaka M."/>
            <person name="Yoshino T."/>
            <person name="Taniguchi T."/>
            <person name="Fukuda Y."/>
            <person name="Nemoto M."/>
            <person name="Matsumoto M."/>
            <person name="Wong P.S."/>
            <person name="Aburatani S."/>
            <person name="Fujibuchi W."/>
        </authorList>
    </citation>
    <scope>NUCLEOTIDE SEQUENCE [LARGE SCALE GENOMIC DNA]</scope>
    <source>
        <strain evidence="8 9">JPCC DA0580</strain>
    </source>
</reference>
<comment type="caution">
    <text evidence="5">Lacks conserved residue(s) required for the propagation of feature annotation.</text>
</comment>
<dbReference type="Gene3D" id="3.40.50.150">
    <property type="entry name" value="Vaccinia Virus protein VP39"/>
    <property type="match status" value="1"/>
</dbReference>
<keyword evidence="2 5" id="KW-0808">Transferase</keyword>
<evidence type="ECO:0000256" key="5">
    <source>
        <dbReference type="PROSITE-ProRule" id="PRU01023"/>
    </source>
</evidence>
<comment type="caution">
    <text evidence="8">The sequence shown here is derived from an EMBL/GenBank/DDBJ whole genome shotgun (WGS) entry which is preliminary data.</text>
</comment>
<feature type="domain" description="SAM-dependent MTase RsmB/NOP-type" evidence="7">
    <location>
        <begin position="126"/>
        <end position="483"/>
    </location>
</feature>
<name>A0A1Z5KTR4_FISSO</name>
<feature type="active site" description="Nucleophile" evidence="5">
    <location>
        <position position="363"/>
    </location>
</feature>
<dbReference type="AlphaFoldDB" id="A0A1Z5KTR4"/>
<evidence type="ECO:0000259" key="7">
    <source>
        <dbReference type="PROSITE" id="PS51686"/>
    </source>
</evidence>